<dbReference type="OrthoDB" id="8479024at2"/>
<gene>
    <name evidence="2" type="ORF">COL8621_01335</name>
</gene>
<proteinExistence type="predicted"/>
<evidence type="ECO:0000313" key="2">
    <source>
        <dbReference type="EMBL" id="SMX34490.1"/>
    </source>
</evidence>
<name>A0A238JV26_9RHOB</name>
<dbReference type="InterPro" id="IPR010865">
    <property type="entry name" value="DUF1499"/>
</dbReference>
<reference evidence="3" key="1">
    <citation type="submission" date="2017-05" db="EMBL/GenBank/DDBJ databases">
        <authorList>
            <person name="Rodrigo-Torres L."/>
            <person name="Arahal R. D."/>
            <person name="Lucena T."/>
        </authorList>
    </citation>
    <scope>NUCLEOTIDE SEQUENCE [LARGE SCALE GENOMIC DNA]</scope>
    <source>
        <strain evidence="3">CECT 8621</strain>
    </source>
</reference>
<accession>A0A238JV26</accession>
<keyword evidence="3" id="KW-1185">Reference proteome</keyword>
<dbReference type="RefSeq" id="WP_093966466.1">
    <property type="nucleotide sequence ID" value="NZ_FXYE01000001.1"/>
</dbReference>
<protein>
    <recommendedName>
        <fullName evidence="4">DUF1499 domain-containing protein</fullName>
    </recommendedName>
</protein>
<dbReference type="EMBL" id="FXYE01000001">
    <property type="protein sequence ID" value="SMX34490.1"/>
    <property type="molecule type" value="Genomic_DNA"/>
</dbReference>
<feature type="transmembrane region" description="Helical" evidence="1">
    <location>
        <begin position="6"/>
        <end position="25"/>
    </location>
</feature>
<dbReference type="Pfam" id="PF07386">
    <property type="entry name" value="DUF1499"/>
    <property type="match status" value="1"/>
</dbReference>
<evidence type="ECO:0000256" key="1">
    <source>
        <dbReference type="SAM" id="Phobius"/>
    </source>
</evidence>
<keyword evidence="1" id="KW-1133">Transmembrane helix</keyword>
<sequence>MSGYLVNTVAVVAVILVLASAYVRFVPTVPDRWHIDPLTAASPGQAGVLARVNGGDIVPIGYDEGSAELLARLDKIIRATPRTKHIAGSIEDGRLTYLTRSRGFGFPDFATVTVEQVDGQSFPVILSRLRFGKSDLGVNRRRVSGWLSALEQRG</sequence>
<dbReference type="AlphaFoldDB" id="A0A238JV26"/>
<organism evidence="2 3">
    <name type="scientific">Actibacterium lipolyticum</name>
    <dbReference type="NCBI Taxonomy" id="1524263"/>
    <lineage>
        <taxon>Bacteria</taxon>
        <taxon>Pseudomonadati</taxon>
        <taxon>Pseudomonadota</taxon>
        <taxon>Alphaproteobacteria</taxon>
        <taxon>Rhodobacterales</taxon>
        <taxon>Roseobacteraceae</taxon>
        <taxon>Actibacterium</taxon>
    </lineage>
</organism>
<evidence type="ECO:0000313" key="3">
    <source>
        <dbReference type="Proteomes" id="UP000202922"/>
    </source>
</evidence>
<evidence type="ECO:0008006" key="4">
    <source>
        <dbReference type="Google" id="ProtNLM"/>
    </source>
</evidence>
<keyword evidence="1" id="KW-0472">Membrane</keyword>
<keyword evidence="1" id="KW-0812">Transmembrane</keyword>
<dbReference type="Proteomes" id="UP000202922">
    <property type="component" value="Unassembled WGS sequence"/>
</dbReference>